<feature type="signal peptide" evidence="1">
    <location>
        <begin position="1"/>
        <end position="24"/>
    </location>
</feature>
<evidence type="ECO:0000313" key="2">
    <source>
        <dbReference type="EMBL" id="ABB13625.1"/>
    </source>
</evidence>
<name>Q07A23_ASTSI</name>
<dbReference type="EMBL" id="DQ199650">
    <property type="protein sequence ID" value="ABB13625.1"/>
    <property type="molecule type" value="Genomic_DNA"/>
</dbReference>
<feature type="chain" id="PRO_5004165644" evidence="1">
    <location>
        <begin position="25"/>
        <end position="101"/>
    </location>
</feature>
<sequence>MTKSLKYISAMILFFFLFLHFTNGDWFPKNNPTLRDEVVEVEETGKKGGKGGSHDKSDNILHSSEVPCLYDDDCIDYCKSVGYARYKCKPKRKCLCWNLHT</sequence>
<keyword evidence="1" id="KW-0732">Signal</keyword>
<reference evidence="2" key="1">
    <citation type="submission" date="2005-09" db="EMBL/GenBank/DDBJ databases">
        <title>Identification of new nodulin cDNAs from Astragalus sinicus by SSH.</title>
        <authorList>
            <person name="Chou M.-X."/>
            <person name="Wei X.-Y."/>
            <person name="Zhou J.-C."/>
        </authorList>
    </citation>
    <scope>NUCLEOTIDE SEQUENCE</scope>
    <source>
        <strain evidence="2">AsD255</strain>
    </source>
</reference>
<dbReference type="AlphaFoldDB" id="Q07A23"/>
<accession>Q07A23</accession>
<proteinExistence type="predicted"/>
<protein>
    <submittedName>
        <fullName evidence="2">Nodule-specific protein</fullName>
    </submittedName>
</protein>
<organism evidence="2">
    <name type="scientific">Astragalus sinicus</name>
    <name type="common">Chinese milk vetch</name>
    <dbReference type="NCBI Taxonomy" id="47065"/>
    <lineage>
        <taxon>Eukaryota</taxon>
        <taxon>Viridiplantae</taxon>
        <taxon>Streptophyta</taxon>
        <taxon>Embryophyta</taxon>
        <taxon>Tracheophyta</taxon>
        <taxon>Spermatophyta</taxon>
        <taxon>Magnoliopsida</taxon>
        <taxon>eudicotyledons</taxon>
        <taxon>Gunneridae</taxon>
        <taxon>Pentapetalae</taxon>
        <taxon>rosids</taxon>
        <taxon>fabids</taxon>
        <taxon>Fabales</taxon>
        <taxon>Fabaceae</taxon>
        <taxon>Papilionoideae</taxon>
        <taxon>50 kb inversion clade</taxon>
        <taxon>NPAAA clade</taxon>
        <taxon>Hologalegina</taxon>
        <taxon>IRL clade</taxon>
        <taxon>Galegeae</taxon>
        <taxon>Astragalus</taxon>
    </lineage>
</organism>
<evidence type="ECO:0000256" key="1">
    <source>
        <dbReference type="SAM" id="SignalP"/>
    </source>
</evidence>